<name>B4D3P7_9BACT</name>
<dbReference type="InterPro" id="IPR010310">
    <property type="entry name" value="T7SS_ESAT-6-like"/>
</dbReference>
<dbReference type="eggNOG" id="COG4842">
    <property type="taxonomic scope" value="Bacteria"/>
</dbReference>
<dbReference type="Pfam" id="PF06013">
    <property type="entry name" value="WXG100"/>
    <property type="match status" value="1"/>
</dbReference>
<dbReference type="Gene3D" id="1.10.287.850">
    <property type="entry name" value="HP0062-like domain"/>
    <property type="match status" value="1"/>
</dbReference>
<dbReference type="RefSeq" id="WP_006980860.1">
    <property type="nucleotide sequence ID" value="NZ_ABVL01000010.1"/>
</dbReference>
<accession>B4D3P7</accession>
<gene>
    <name evidence="1" type="ORF">CfE428DRAFT_3535</name>
</gene>
<proteinExistence type="predicted"/>
<evidence type="ECO:0000313" key="1">
    <source>
        <dbReference type="EMBL" id="EDY18877.1"/>
    </source>
</evidence>
<dbReference type="Proteomes" id="UP000005824">
    <property type="component" value="Unassembled WGS sequence"/>
</dbReference>
<sequence length="90" mass="10721">MAQAIMDPEEVRRFAKELKRFNDDVQTKASALQARFSALSATWQDQEHEKFAEEFITTMKVIKKFTEISEKHTPFLLRKAQRIEEYLDQR</sequence>
<comment type="caution">
    <text evidence="1">The sequence shown here is derived from an EMBL/GenBank/DDBJ whole genome shotgun (WGS) entry which is preliminary data.</text>
</comment>
<protein>
    <recommendedName>
        <fullName evidence="3">WXG100 family type VII secretion target</fullName>
    </recommendedName>
</protein>
<evidence type="ECO:0000313" key="2">
    <source>
        <dbReference type="Proteomes" id="UP000005824"/>
    </source>
</evidence>
<dbReference type="InterPro" id="IPR029013">
    <property type="entry name" value="HP0062-like_sf"/>
</dbReference>
<dbReference type="InParanoid" id="B4D3P7"/>
<dbReference type="EMBL" id="ABVL01000010">
    <property type="protein sequence ID" value="EDY18877.1"/>
    <property type="molecule type" value="Genomic_DNA"/>
</dbReference>
<keyword evidence="2" id="KW-1185">Reference proteome</keyword>
<evidence type="ECO:0008006" key="3">
    <source>
        <dbReference type="Google" id="ProtNLM"/>
    </source>
</evidence>
<dbReference type="AlphaFoldDB" id="B4D3P7"/>
<reference evidence="1 2" key="1">
    <citation type="journal article" date="2011" name="J. Bacteriol.">
        <title>Genome sequence of Chthoniobacter flavus Ellin428, an aerobic heterotrophic soil bacterium.</title>
        <authorList>
            <person name="Kant R."/>
            <person name="van Passel M.W."/>
            <person name="Palva A."/>
            <person name="Lucas S."/>
            <person name="Lapidus A."/>
            <person name="Glavina Del Rio T."/>
            <person name="Dalin E."/>
            <person name="Tice H."/>
            <person name="Bruce D."/>
            <person name="Goodwin L."/>
            <person name="Pitluck S."/>
            <person name="Larimer F.W."/>
            <person name="Land M.L."/>
            <person name="Hauser L."/>
            <person name="Sangwan P."/>
            <person name="de Vos W.M."/>
            <person name="Janssen P.H."/>
            <person name="Smidt H."/>
        </authorList>
    </citation>
    <scope>NUCLEOTIDE SEQUENCE [LARGE SCALE GENOMIC DNA]</scope>
    <source>
        <strain evidence="1 2">Ellin428</strain>
    </source>
</reference>
<dbReference type="SUPFAM" id="SSF158414">
    <property type="entry name" value="HP0062-like"/>
    <property type="match status" value="1"/>
</dbReference>
<organism evidence="1 2">
    <name type="scientific">Chthoniobacter flavus Ellin428</name>
    <dbReference type="NCBI Taxonomy" id="497964"/>
    <lineage>
        <taxon>Bacteria</taxon>
        <taxon>Pseudomonadati</taxon>
        <taxon>Verrucomicrobiota</taxon>
        <taxon>Spartobacteria</taxon>
        <taxon>Chthoniobacterales</taxon>
        <taxon>Chthoniobacteraceae</taxon>
        <taxon>Chthoniobacter</taxon>
    </lineage>
</organism>
<dbReference type="STRING" id="497964.CfE428DRAFT_3535"/>